<dbReference type="NCBIfam" id="TIGR00616">
    <property type="entry name" value="rect"/>
    <property type="match status" value="1"/>
</dbReference>
<dbReference type="InterPro" id="IPR018330">
    <property type="entry name" value="RecT_fam"/>
</dbReference>
<dbReference type="RefSeq" id="WP_090634886.1">
    <property type="nucleotide sequence ID" value="NZ_FOCP01000044.1"/>
</dbReference>
<dbReference type="EMBL" id="FOCP01000044">
    <property type="protein sequence ID" value="SEN73287.1"/>
    <property type="molecule type" value="Genomic_DNA"/>
</dbReference>
<reference evidence="2 3" key="1">
    <citation type="submission" date="2016-10" db="EMBL/GenBank/DDBJ databases">
        <authorList>
            <person name="de Groot N.N."/>
        </authorList>
    </citation>
    <scope>NUCLEOTIDE SEQUENCE [LARGE SCALE GENOMIC DNA]</scope>
    <source>
        <strain evidence="2 3">Nm22</strain>
    </source>
</reference>
<dbReference type="OrthoDB" id="5124088at2"/>
<organism evidence="2 3">
    <name type="scientific">Nitrosomonas marina</name>
    <dbReference type="NCBI Taxonomy" id="917"/>
    <lineage>
        <taxon>Bacteria</taxon>
        <taxon>Pseudomonadati</taxon>
        <taxon>Pseudomonadota</taxon>
        <taxon>Betaproteobacteria</taxon>
        <taxon>Nitrosomonadales</taxon>
        <taxon>Nitrosomonadaceae</taxon>
        <taxon>Nitrosomonas</taxon>
    </lineage>
</organism>
<gene>
    <name evidence="2" type="ORF">SAMN05216325_14411</name>
</gene>
<evidence type="ECO:0000313" key="2">
    <source>
        <dbReference type="EMBL" id="SEN73287.1"/>
    </source>
</evidence>
<feature type="compositionally biased region" description="Basic and acidic residues" evidence="1">
    <location>
        <begin position="269"/>
        <end position="287"/>
    </location>
</feature>
<dbReference type="Pfam" id="PF03837">
    <property type="entry name" value="RecT"/>
    <property type="match status" value="1"/>
</dbReference>
<evidence type="ECO:0000256" key="1">
    <source>
        <dbReference type="SAM" id="MobiDB-lite"/>
    </source>
</evidence>
<feature type="compositionally biased region" description="Basic and acidic residues" evidence="1">
    <location>
        <begin position="294"/>
        <end position="307"/>
    </location>
</feature>
<dbReference type="GO" id="GO:0006259">
    <property type="term" value="P:DNA metabolic process"/>
    <property type="evidence" value="ECO:0007669"/>
    <property type="project" value="InterPro"/>
</dbReference>
<proteinExistence type="predicted"/>
<dbReference type="Proteomes" id="UP000199459">
    <property type="component" value="Unassembled WGS sequence"/>
</dbReference>
<dbReference type="GO" id="GO:0003677">
    <property type="term" value="F:DNA binding"/>
    <property type="evidence" value="ECO:0007669"/>
    <property type="project" value="InterPro"/>
</dbReference>
<protein>
    <submittedName>
        <fullName evidence="2">Recombination protein RecT</fullName>
    </submittedName>
</protein>
<dbReference type="AlphaFoldDB" id="A0A1H8IZF0"/>
<feature type="region of interest" description="Disordered" evidence="1">
    <location>
        <begin position="241"/>
        <end position="307"/>
    </location>
</feature>
<dbReference type="InterPro" id="IPR004590">
    <property type="entry name" value="ssDNA_annealing_RecT"/>
</dbReference>
<sequence>MSTSTLKSVVSGNGAKPKNFPAMLDQFKSEIARALPKHLNPDRMARIALTAFRRTPKLGDCDPRSVFAAVIQASQLGLEPDTLGRSYLIPYGKECQFVPGWKGLVDLSNRSGNCTTWTGAVFDGDHFEYALGDRPFVTHKPGDEFDVDLLTHVYAIGRVKGAEWPVIEVWPVSRVKKHRDRYSKVGKRHYSFENFEMYARKVVLLQVLKYMPASAEMSAAISLNDAAEVGKQGLTIDAAVNNDWAPVEDEPEDVNPIMDEEGPGQKQEANPEAKPEPEQKVEPKAEQKPSTSETQRKPRNQEPLDLE</sequence>
<accession>A0A1H8IZF0</accession>
<name>A0A1H8IZF0_9PROT</name>
<feature type="compositionally biased region" description="Acidic residues" evidence="1">
    <location>
        <begin position="246"/>
        <end position="262"/>
    </location>
</feature>
<evidence type="ECO:0000313" key="3">
    <source>
        <dbReference type="Proteomes" id="UP000199459"/>
    </source>
</evidence>